<dbReference type="Proteomes" id="UP001628193">
    <property type="component" value="Unassembled WGS sequence"/>
</dbReference>
<dbReference type="PROSITE" id="PS50846">
    <property type="entry name" value="HMA_2"/>
    <property type="match status" value="1"/>
</dbReference>
<dbReference type="Pfam" id="PF00403">
    <property type="entry name" value="HMA"/>
    <property type="match status" value="1"/>
</dbReference>
<dbReference type="SUPFAM" id="SSF81665">
    <property type="entry name" value="Calcium ATPase, transmembrane domain M"/>
    <property type="match status" value="1"/>
</dbReference>
<evidence type="ECO:0000256" key="3">
    <source>
        <dbReference type="ARBA" id="ARBA00022692"/>
    </source>
</evidence>
<dbReference type="InterPro" id="IPR006121">
    <property type="entry name" value="HMA_dom"/>
</dbReference>
<evidence type="ECO:0000256" key="5">
    <source>
        <dbReference type="ARBA" id="ARBA00022741"/>
    </source>
</evidence>
<evidence type="ECO:0000259" key="12">
    <source>
        <dbReference type="PROSITE" id="PS50846"/>
    </source>
</evidence>
<dbReference type="CDD" id="cd02094">
    <property type="entry name" value="P-type_ATPase_Cu-like"/>
    <property type="match status" value="1"/>
</dbReference>
<dbReference type="NCBIfam" id="TIGR01494">
    <property type="entry name" value="ATPase_P-type"/>
    <property type="match status" value="1"/>
</dbReference>
<evidence type="ECO:0000313" key="13">
    <source>
        <dbReference type="EMBL" id="GAB0056175.1"/>
    </source>
</evidence>
<dbReference type="InterPro" id="IPR017969">
    <property type="entry name" value="Heavy-metal-associated_CS"/>
</dbReference>
<keyword evidence="6 10" id="KW-0067">ATP-binding</keyword>
<dbReference type="PROSITE" id="PS01047">
    <property type="entry name" value="HMA_1"/>
    <property type="match status" value="1"/>
</dbReference>
<evidence type="ECO:0000256" key="9">
    <source>
        <dbReference type="ARBA" id="ARBA00023136"/>
    </source>
</evidence>
<dbReference type="NCBIfam" id="TIGR01511">
    <property type="entry name" value="ATPase-IB1_Cu"/>
    <property type="match status" value="1"/>
</dbReference>
<gene>
    <name evidence="13" type="primary">copA_1</name>
    <name evidence="13" type="ORF">SIID45300_00480</name>
</gene>
<dbReference type="RefSeq" id="WP_420903893.1">
    <property type="nucleotide sequence ID" value="NZ_BAAFGK010000002.1"/>
</dbReference>
<keyword evidence="10" id="KW-1003">Cell membrane</keyword>
<evidence type="ECO:0000256" key="8">
    <source>
        <dbReference type="ARBA" id="ARBA00022989"/>
    </source>
</evidence>
<dbReference type="Gene3D" id="3.40.50.1000">
    <property type="entry name" value="HAD superfamily/HAD-like"/>
    <property type="match status" value="1"/>
</dbReference>
<dbReference type="InterPro" id="IPR059000">
    <property type="entry name" value="ATPase_P-type_domA"/>
</dbReference>
<keyword evidence="9 10" id="KW-0472">Membrane</keyword>
<dbReference type="CDD" id="cd00371">
    <property type="entry name" value="HMA"/>
    <property type="match status" value="1"/>
</dbReference>
<feature type="transmembrane region" description="Helical" evidence="10">
    <location>
        <begin position="458"/>
        <end position="480"/>
    </location>
</feature>
<feature type="compositionally biased region" description="Acidic residues" evidence="11">
    <location>
        <begin position="822"/>
        <end position="833"/>
    </location>
</feature>
<evidence type="ECO:0000256" key="11">
    <source>
        <dbReference type="SAM" id="MobiDB-lite"/>
    </source>
</evidence>
<evidence type="ECO:0000256" key="6">
    <source>
        <dbReference type="ARBA" id="ARBA00022840"/>
    </source>
</evidence>
<dbReference type="InterPro" id="IPR001757">
    <property type="entry name" value="P_typ_ATPase"/>
</dbReference>
<dbReference type="InterPro" id="IPR036163">
    <property type="entry name" value="HMA_dom_sf"/>
</dbReference>
<dbReference type="InterPro" id="IPR027256">
    <property type="entry name" value="P-typ_ATPase_IB"/>
</dbReference>
<evidence type="ECO:0000256" key="2">
    <source>
        <dbReference type="ARBA" id="ARBA00006024"/>
    </source>
</evidence>
<dbReference type="NCBIfam" id="TIGR01525">
    <property type="entry name" value="ATPase-IB_hvy"/>
    <property type="match status" value="1"/>
</dbReference>
<dbReference type="SUPFAM" id="SSF81653">
    <property type="entry name" value="Calcium ATPase, transduction domain A"/>
    <property type="match status" value="1"/>
</dbReference>
<dbReference type="Pfam" id="PF00702">
    <property type="entry name" value="Hydrolase"/>
    <property type="match status" value="1"/>
</dbReference>
<dbReference type="SUPFAM" id="SSF55008">
    <property type="entry name" value="HMA, heavy metal-associated domain"/>
    <property type="match status" value="1"/>
</dbReference>
<keyword evidence="3 10" id="KW-0812">Transmembrane</keyword>
<evidence type="ECO:0000313" key="14">
    <source>
        <dbReference type="Proteomes" id="UP001628193"/>
    </source>
</evidence>
<feature type="domain" description="HMA" evidence="12">
    <location>
        <begin position="107"/>
        <end position="170"/>
    </location>
</feature>
<dbReference type="EMBL" id="BAAFGK010000002">
    <property type="protein sequence ID" value="GAB0056175.1"/>
    <property type="molecule type" value="Genomic_DNA"/>
</dbReference>
<proteinExistence type="inferred from homology"/>
<feature type="region of interest" description="Disordered" evidence="11">
    <location>
        <begin position="820"/>
        <end position="842"/>
    </location>
</feature>
<evidence type="ECO:0000256" key="4">
    <source>
        <dbReference type="ARBA" id="ARBA00022723"/>
    </source>
</evidence>
<dbReference type="PROSITE" id="PS00154">
    <property type="entry name" value="ATPASE_E1_E2"/>
    <property type="match status" value="1"/>
</dbReference>
<dbReference type="Gene3D" id="3.40.1110.10">
    <property type="entry name" value="Calcium-transporting ATPase, cytoplasmic domain N"/>
    <property type="match status" value="1"/>
</dbReference>
<evidence type="ECO:0000256" key="10">
    <source>
        <dbReference type="RuleBase" id="RU362081"/>
    </source>
</evidence>
<dbReference type="InterPro" id="IPR044492">
    <property type="entry name" value="P_typ_ATPase_HD_dom"/>
</dbReference>
<comment type="subcellular location">
    <subcellularLocation>
        <location evidence="10">Cell membrane</location>
    </subcellularLocation>
    <subcellularLocation>
        <location evidence="1">Endomembrane system</location>
        <topology evidence="1">Multi-pass membrane protein</topology>
    </subcellularLocation>
</comment>
<dbReference type="SFLD" id="SFLDF00027">
    <property type="entry name" value="p-type_atpase"/>
    <property type="match status" value="1"/>
</dbReference>
<dbReference type="PANTHER" id="PTHR43520">
    <property type="entry name" value="ATP7, ISOFORM B"/>
    <property type="match status" value="1"/>
</dbReference>
<dbReference type="InterPro" id="IPR008250">
    <property type="entry name" value="ATPase_P-typ_transduc_dom_A_sf"/>
</dbReference>
<dbReference type="SFLD" id="SFLDS00003">
    <property type="entry name" value="Haloacid_Dehalogenase"/>
    <property type="match status" value="1"/>
</dbReference>
<keyword evidence="5 10" id="KW-0547">Nucleotide-binding</keyword>
<dbReference type="PROSITE" id="PS01229">
    <property type="entry name" value="COF_2"/>
    <property type="match status" value="1"/>
</dbReference>
<reference evidence="13 14" key="1">
    <citation type="submission" date="2024-05" db="EMBL/GenBank/DDBJ databases">
        <authorList>
            <consortium name="Candidatus Magnetaquicoccaceae bacterium FCR-1 genome sequencing consortium"/>
            <person name="Shimoshige H."/>
            <person name="Shimamura S."/>
            <person name="Taoka A."/>
            <person name="Kobayashi H."/>
            <person name="Maekawa T."/>
        </authorList>
    </citation>
    <scope>NUCLEOTIDE SEQUENCE [LARGE SCALE GENOMIC DNA]</scope>
    <source>
        <strain evidence="13 14">FCR-1</strain>
    </source>
</reference>
<sequence length="842" mass="89559">MTTPDGARFEVAHRLNRRLRVVIPGLRRDEERCALVAVLLMKHPAIRKVRVEARIGSLAIHFDPESMAEAWLSRLLGGMLAQVVAARMPSAGDIEPVDPDAPAAGGACTTLAVEGMSCASCAMLIEMRLRRHPGVTRAQVHFATGMLEVAGRLDRGEVARVVGTLGYAVRPLDTPTQRRLVIERERQLLAQARRRLLLATALTLPVAVLGMLMPRGWGWKTVEFLLATPVVFGAGASIFKRAWLLARQGSANMDSLIALGAGSAYVYSVPVWLRGGHHLYFEAAASIVTFVLLGRYLEEKAKGKAGDAIRQLMELQPETATRILPDGREELVPIDALRVGERIRIRPGERIAADGVVVAGDSSVNESLITGESLPVGKSPDDKVVAGCINGAGSLQVEVRAVGADTVLAGIIHLVEQAQNSRLPVQKLVDRVSARFVPGVLLLAGMTALYWLRRGRPVGVALTNAVSVLLIACPCALGLATPTAIMAGTGHAARRGIYIRGGESLEVASRLQVVILDKTGTLTAGHPRVIDFHARSPWSDERILTLAGSAELPSEHFLGRAVVSHARSLGHTLENCESFVVHPGQGVEARVAGHSVAIGNAAWLAESDIDTAPLQAWADRWAAQGMTPLLMAVDGAAAAVFAVADPVRADARLAVRRLRQMGLRVVMVTGDLHATARHVAERVGIREILAEARPHHKVAVVQRLKASGLRVAMVGDGINDAPALAAADVGFAMGSGADVAMETAGMTLVGGELLKLPEAILLSRRTLSVIRQNLFWALIYNLVAIPEAARGRLNPMIASAAMAMSSVSVVLSALRLQHVPPEEMENGTEEEELAASGSAAHG</sequence>
<keyword evidence="14" id="KW-1185">Reference proteome</keyword>
<dbReference type="InterPro" id="IPR023214">
    <property type="entry name" value="HAD_sf"/>
</dbReference>
<keyword evidence="4 10" id="KW-0479">Metal-binding</keyword>
<feature type="transmembrane region" description="Helical" evidence="10">
    <location>
        <begin position="196"/>
        <end position="213"/>
    </location>
</feature>
<dbReference type="PANTHER" id="PTHR43520:SF8">
    <property type="entry name" value="P-TYPE CU(+) TRANSPORTER"/>
    <property type="match status" value="1"/>
</dbReference>
<dbReference type="Gene3D" id="3.30.70.100">
    <property type="match status" value="1"/>
</dbReference>
<dbReference type="InterPro" id="IPR036412">
    <property type="entry name" value="HAD-like_sf"/>
</dbReference>
<dbReference type="Gene3D" id="2.70.150.10">
    <property type="entry name" value="Calcium-transporting ATPase, cytoplasmic transduction domain A"/>
    <property type="match status" value="1"/>
</dbReference>
<protein>
    <submittedName>
        <fullName evidence="13">Copper-importing P-type ATPase A</fullName>
    </submittedName>
</protein>
<comment type="caution">
    <text evidence="13">The sequence shown here is derived from an EMBL/GenBank/DDBJ whole genome shotgun (WGS) entry which is preliminary data.</text>
</comment>
<dbReference type="SFLD" id="SFLDG00002">
    <property type="entry name" value="C1.7:_P-type_atpase_like"/>
    <property type="match status" value="1"/>
</dbReference>
<keyword evidence="8 10" id="KW-1133">Transmembrane helix</keyword>
<name>A0ABQ0C5K6_9PROT</name>
<dbReference type="PRINTS" id="PR00941">
    <property type="entry name" value="CDATPASE"/>
</dbReference>
<dbReference type="Pfam" id="PF00122">
    <property type="entry name" value="E1-E2_ATPase"/>
    <property type="match status" value="1"/>
</dbReference>
<dbReference type="SUPFAM" id="SSF56784">
    <property type="entry name" value="HAD-like"/>
    <property type="match status" value="1"/>
</dbReference>
<evidence type="ECO:0000256" key="7">
    <source>
        <dbReference type="ARBA" id="ARBA00022967"/>
    </source>
</evidence>
<feature type="transmembrane region" description="Helical" evidence="10">
    <location>
        <begin position="432"/>
        <end position="452"/>
    </location>
</feature>
<evidence type="ECO:0000256" key="1">
    <source>
        <dbReference type="ARBA" id="ARBA00004127"/>
    </source>
</evidence>
<dbReference type="InterPro" id="IPR023299">
    <property type="entry name" value="ATPase_P-typ_cyto_dom_N"/>
</dbReference>
<dbReference type="InterPro" id="IPR018303">
    <property type="entry name" value="ATPase_P-typ_P_site"/>
</dbReference>
<keyword evidence="7" id="KW-1278">Translocase</keyword>
<accession>A0ABQ0C5K6</accession>
<dbReference type="InterPro" id="IPR023298">
    <property type="entry name" value="ATPase_P-typ_TM_dom_sf"/>
</dbReference>
<feature type="transmembrane region" description="Helical" evidence="10">
    <location>
        <begin position="256"/>
        <end position="273"/>
    </location>
</feature>
<feature type="transmembrane region" description="Helical" evidence="10">
    <location>
        <begin position="225"/>
        <end position="244"/>
    </location>
</feature>
<reference evidence="13 14" key="2">
    <citation type="submission" date="2024-09" db="EMBL/GenBank/DDBJ databases">
        <title>Draft genome sequence of Candidatus Magnetaquicoccaceae bacterium FCR-1.</title>
        <authorList>
            <person name="Shimoshige H."/>
            <person name="Shimamura S."/>
            <person name="Taoka A."/>
            <person name="Kobayashi H."/>
            <person name="Maekawa T."/>
        </authorList>
    </citation>
    <scope>NUCLEOTIDE SEQUENCE [LARGE SCALE GENOMIC DNA]</scope>
    <source>
        <strain evidence="13 14">FCR-1</strain>
    </source>
</reference>
<dbReference type="PRINTS" id="PR00119">
    <property type="entry name" value="CATATPASE"/>
</dbReference>
<organism evidence="13 14">
    <name type="scientific">Candidatus Magnetaquiglobus chichijimensis</name>
    <dbReference type="NCBI Taxonomy" id="3141448"/>
    <lineage>
        <taxon>Bacteria</taxon>
        <taxon>Pseudomonadati</taxon>
        <taxon>Pseudomonadota</taxon>
        <taxon>Magnetococcia</taxon>
        <taxon>Magnetococcales</taxon>
        <taxon>Candidatus Magnetaquicoccaceae</taxon>
        <taxon>Candidatus Magnetaquiglobus</taxon>
    </lineage>
</organism>
<comment type="similarity">
    <text evidence="2 10">Belongs to the cation transport ATPase (P-type) (TC 3.A.3) family. Type IB subfamily.</text>
</comment>